<accession>A0ABV7C3P2</accession>
<protein>
    <submittedName>
        <fullName evidence="1">Uncharacterized protein</fullName>
    </submittedName>
</protein>
<evidence type="ECO:0000313" key="2">
    <source>
        <dbReference type="Proteomes" id="UP001595420"/>
    </source>
</evidence>
<evidence type="ECO:0000313" key="1">
    <source>
        <dbReference type="EMBL" id="MFC3003934.1"/>
    </source>
</evidence>
<reference evidence="2" key="1">
    <citation type="journal article" date="2019" name="Int. J. Syst. Evol. Microbiol.">
        <title>The Global Catalogue of Microorganisms (GCM) 10K type strain sequencing project: providing services to taxonomists for standard genome sequencing and annotation.</title>
        <authorList>
            <consortium name="The Broad Institute Genomics Platform"/>
            <consortium name="The Broad Institute Genome Sequencing Center for Infectious Disease"/>
            <person name="Wu L."/>
            <person name="Ma J."/>
        </authorList>
    </citation>
    <scope>NUCLEOTIDE SEQUENCE [LARGE SCALE GENOMIC DNA]</scope>
    <source>
        <strain evidence="2">CGMCC 1.16855</strain>
    </source>
</reference>
<dbReference type="RefSeq" id="WP_216840377.1">
    <property type="nucleotide sequence ID" value="NZ_JAFNJS010000019.1"/>
</dbReference>
<dbReference type="Proteomes" id="UP001595420">
    <property type="component" value="Unassembled WGS sequence"/>
</dbReference>
<keyword evidence="2" id="KW-1185">Reference proteome</keyword>
<name>A0ABV7C3P2_9PROT</name>
<comment type="caution">
    <text evidence="1">The sequence shown here is derived from an EMBL/GenBank/DDBJ whole genome shotgun (WGS) entry which is preliminary data.</text>
</comment>
<dbReference type="EMBL" id="JBHRSB010000019">
    <property type="protein sequence ID" value="MFC3003934.1"/>
    <property type="molecule type" value="Genomic_DNA"/>
</dbReference>
<sequence length="157" mass="17163">MNPVDMLAEAAQIYPAWWSAHGNRPMTVVELAEPVRAAVDPDRRGRQYIAVKLCMLDGVRAAGFVLARRKSVGKWSPGRYVLNRVEAANESDAQAAAAKVQVRPTAVVPARSIHAELEVARRALERAARQIAALYPEVLRIDAERDAAIAAQERAGE</sequence>
<proteinExistence type="predicted"/>
<organism evidence="1 2">
    <name type="scientific">Falsiroseomonas tokyonensis</name>
    <dbReference type="NCBI Taxonomy" id="430521"/>
    <lineage>
        <taxon>Bacteria</taxon>
        <taxon>Pseudomonadati</taxon>
        <taxon>Pseudomonadota</taxon>
        <taxon>Alphaproteobacteria</taxon>
        <taxon>Acetobacterales</taxon>
        <taxon>Roseomonadaceae</taxon>
        <taxon>Falsiroseomonas</taxon>
    </lineage>
</organism>
<gene>
    <name evidence="1" type="ORF">ACFOD3_28850</name>
</gene>